<dbReference type="GO" id="GO:0000166">
    <property type="term" value="F:nucleotide binding"/>
    <property type="evidence" value="ECO:0007669"/>
    <property type="project" value="InterPro"/>
</dbReference>
<evidence type="ECO:0000313" key="4">
    <source>
        <dbReference type="EMBL" id="GGB44025.1"/>
    </source>
</evidence>
<reference evidence="4" key="2">
    <citation type="submission" date="2020-09" db="EMBL/GenBank/DDBJ databases">
        <authorList>
            <person name="Sun Q."/>
            <person name="Zhou Y."/>
        </authorList>
    </citation>
    <scope>NUCLEOTIDE SEQUENCE</scope>
    <source>
        <strain evidence="4">CGMCC 1.15085</strain>
    </source>
</reference>
<dbReference type="PANTHER" id="PTHR43708">
    <property type="entry name" value="CONSERVED EXPRESSED OXIDOREDUCTASE (EUROFUNG)"/>
    <property type="match status" value="1"/>
</dbReference>
<gene>
    <name evidence="4" type="ORF">GCM10011492_38850</name>
</gene>
<sequence>MVAMTSDTSPTPTSTPFAAAVIGVGARAHLAKNVEQFGGSVVAAVDPDPRTASATADLFGDIPLLPDIDALLRDFSALDGAIVASPDDTHAAIAIQLLEAGVPVYLEKPLAITTADCDRVLATAHRTGTKLYVGHNMRHMHVVRLMKEIIDRGEIGEVKAIWCRHFVGTGGDFYFKDWHADRSRAGSLLLQKGAHDLDVMQWLAGSASREVTGMGDLMIYGQVTDRRDNSDRRMRDWYSTDNWPPLTQTELNPVVDVEDISMMLARLDSGAFISYQQCHFTPDYWRNYTVIGTEGRLENFGDGEGGEVRVWNKRSGFLEHGHVQYPIVGDANGHGDADVLTVGEFVEFVRNGTPTDTSPLSARDAVAAGVAGAESIRSGSRPVHVPEIAPDVRSYFERNQTSE</sequence>
<dbReference type="Proteomes" id="UP000636793">
    <property type="component" value="Unassembled WGS sequence"/>
</dbReference>
<evidence type="ECO:0000313" key="5">
    <source>
        <dbReference type="Proteomes" id="UP000636793"/>
    </source>
</evidence>
<protein>
    <submittedName>
        <fullName evidence="4">Oxidoreductase</fullName>
    </submittedName>
</protein>
<evidence type="ECO:0000256" key="1">
    <source>
        <dbReference type="ARBA" id="ARBA00023027"/>
    </source>
</evidence>
<dbReference type="InterPro" id="IPR036291">
    <property type="entry name" value="NAD(P)-bd_dom_sf"/>
</dbReference>
<dbReference type="AlphaFoldDB" id="A0A916TJ60"/>
<dbReference type="Gene3D" id="3.30.360.10">
    <property type="entry name" value="Dihydrodipicolinate Reductase, domain 2"/>
    <property type="match status" value="1"/>
</dbReference>
<keyword evidence="1" id="KW-0520">NAD</keyword>
<dbReference type="PANTHER" id="PTHR43708:SF8">
    <property type="entry name" value="OXIDOREDUCTASE"/>
    <property type="match status" value="1"/>
</dbReference>
<dbReference type="InterPro" id="IPR051317">
    <property type="entry name" value="Gfo/Idh/MocA_oxidoreduct"/>
</dbReference>
<dbReference type="EMBL" id="BMHI01000006">
    <property type="protein sequence ID" value="GGB44025.1"/>
    <property type="molecule type" value="Genomic_DNA"/>
</dbReference>
<feature type="domain" description="Gfo/Idh/MocA-like oxidoreductase N-terminal" evidence="2">
    <location>
        <begin position="19"/>
        <end position="135"/>
    </location>
</feature>
<dbReference type="SUPFAM" id="SSF55347">
    <property type="entry name" value="Glyceraldehyde-3-phosphate dehydrogenase-like, C-terminal domain"/>
    <property type="match status" value="1"/>
</dbReference>
<dbReference type="Pfam" id="PF01408">
    <property type="entry name" value="GFO_IDH_MocA"/>
    <property type="match status" value="1"/>
</dbReference>
<dbReference type="InterPro" id="IPR000683">
    <property type="entry name" value="Gfo/Idh/MocA-like_OxRdtase_N"/>
</dbReference>
<feature type="domain" description="GFO/IDH/MocA-like oxidoreductase" evidence="3">
    <location>
        <begin position="143"/>
        <end position="298"/>
    </location>
</feature>
<name>A0A916TJ60_9MICO</name>
<dbReference type="InterPro" id="IPR055170">
    <property type="entry name" value="GFO_IDH_MocA-like_dom"/>
</dbReference>
<keyword evidence="5" id="KW-1185">Reference proteome</keyword>
<dbReference type="Gene3D" id="3.40.50.720">
    <property type="entry name" value="NAD(P)-binding Rossmann-like Domain"/>
    <property type="match status" value="1"/>
</dbReference>
<reference evidence="4" key="1">
    <citation type="journal article" date="2014" name="Int. J. Syst. Evol. Microbiol.">
        <title>Complete genome sequence of Corynebacterium casei LMG S-19264T (=DSM 44701T), isolated from a smear-ripened cheese.</title>
        <authorList>
            <consortium name="US DOE Joint Genome Institute (JGI-PGF)"/>
            <person name="Walter F."/>
            <person name="Albersmeier A."/>
            <person name="Kalinowski J."/>
            <person name="Ruckert C."/>
        </authorList>
    </citation>
    <scope>NUCLEOTIDE SEQUENCE</scope>
    <source>
        <strain evidence="4">CGMCC 1.15085</strain>
    </source>
</reference>
<dbReference type="SUPFAM" id="SSF51735">
    <property type="entry name" value="NAD(P)-binding Rossmann-fold domains"/>
    <property type="match status" value="1"/>
</dbReference>
<comment type="caution">
    <text evidence="4">The sequence shown here is derived from an EMBL/GenBank/DDBJ whole genome shotgun (WGS) entry which is preliminary data.</text>
</comment>
<accession>A0A916TJ60</accession>
<dbReference type="Pfam" id="PF22725">
    <property type="entry name" value="GFO_IDH_MocA_C3"/>
    <property type="match status" value="1"/>
</dbReference>
<evidence type="ECO:0000259" key="2">
    <source>
        <dbReference type="Pfam" id="PF01408"/>
    </source>
</evidence>
<proteinExistence type="predicted"/>
<evidence type="ECO:0000259" key="3">
    <source>
        <dbReference type="Pfam" id="PF22725"/>
    </source>
</evidence>
<organism evidence="4 5">
    <name type="scientific">Flexivirga endophytica</name>
    <dbReference type="NCBI Taxonomy" id="1849103"/>
    <lineage>
        <taxon>Bacteria</taxon>
        <taxon>Bacillati</taxon>
        <taxon>Actinomycetota</taxon>
        <taxon>Actinomycetes</taxon>
        <taxon>Micrococcales</taxon>
        <taxon>Dermacoccaceae</taxon>
        <taxon>Flexivirga</taxon>
    </lineage>
</organism>